<evidence type="ECO:0000256" key="7">
    <source>
        <dbReference type="ARBA" id="ARBA00022842"/>
    </source>
</evidence>
<evidence type="ECO:0000256" key="6">
    <source>
        <dbReference type="ARBA" id="ARBA00022723"/>
    </source>
</evidence>
<dbReference type="PROSITE" id="PS50972">
    <property type="entry name" value="PTERIN_BINDING"/>
    <property type="match status" value="1"/>
</dbReference>
<dbReference type="InterPro" id="IPR011005">
    <property type="entry name" value="Dihydropteroate_synth-like_sf"/>
</dbReference>
<reference evidence="10" key="1">
    <citation type="journal article" date="2021" name="PeerJ">
        <title>Extensive microbial diversity within the chicken gut microbiome revealed by metagenomics and culture.</title>
        <authorList>
            <person name="Gilroy R."/>
            <person name="Ravi A."/>
            <person name="Getino M."/>
            <person name="Pursley I."/>
            <person name="Horton D.L."/>
            <person name="Alikhan N.F."/>
            <person name="Baker D."/>
            <person name="Gharbi K."/>
            <person name="Hall N."/>
            <person name="Watson M."/>
            <person name="Adriaenssens E.M."/>
            <person name="Foster-Nyarko E."/>
            <person name="Jarju S."/>
            <person name="Secka A."/>
            <person name="Antonio M."/>
            <person name="Oren A."/>
            <person name="Chaudhuri R.R."/>
            <person name="La Ragione R."/>
            <person name="Hildebrand F."/>
            <person name="Pallen M.J."/>
        </authorList>
    </citation>
    <scope>NUCLEOTIDE SEQUENCE</scope>
    <source>
        <strain evidence="10">Gambia15-2214</strain>
    </source>
</reference>
<comment type="pathway">
    <text evidence="3">Cofactor biosynthesis; tetrahydrofolate biosynthesis; 7,8-dihydrofolate from 2-amino-4-hydroxy-6-hydroxymethyl-7,8-dihydropteridine diphosphate and 4-aminobenzoate: step 1/2.</text>
</comment>
<dbReference type="EC" id="2.5.1.15" evidence="4"/>
<accession>A0A9E2L3V6</accession>
<dbReference type="GO" id="GO:0046656">
    <property type="term" value="P:folic acid biosynthetic process"/>
    <property type="evidence" value="ECO:0007669"/>
    <property type="project" value="UniProtKB-KW"/>
</dbReference>
<dbReference type="GO" id="GO:0046872">
    <property type="term" value="F:metal ion binding"/>
    <property type="evidence" value="ECO:0007669"/>
    <property type="project" value="UniProtKB-KW"/>
</dbReference>
<dbReference type="InterPro" id="IPR000489">
    <property type="entry name" value="Pterin-binding_dom"/>
</dbReference>
<evidence type="ECO:0000256" key="8">
    <source>
        <dbReference type="ARBA" id="ARBA00022909"/>
    </source>
</evidence>
<dbReference type="AlphaFoldDB" id="A0A9E2L3V6"/>
<comment type="cofactor">
    <cofactor evidence="2">
        <name>Mg(2+)</name>
        <dbReference type="ChEBI" id="CHEBI:18420"/>
    </cofactor>
</comment>
<evidence type="ECO:0000256" key="3">
    <source>
        <dbReference type="ARBA" id="ARBA00004763"/>
    </source>
</evidence>
<organism evidence="10 11">
    <name type="scientific">Candidatus Treponema excrementipullorum</name>
    <dbReference type="NCBI Taxonomy" id="2838768"/>
    <lineage>
        <taxon>Bacteria</taxon>
        <taxon>Pseudomonadati</taxon>
        <taxon>Spirochaetota</taxon>
        <taxon>Spirochaetia</taxon>
        <taxon>Spirochaetales</taxon>
        <taxon>Treponemataceae</taxon>
        <taxon>Treponema</taxon>
    </lineage>
</organism>
<comment type="catalytic activity">
    <reaction evidence="1">
        <text>(7,8-dihydropterin-6-yl)methyl diphosphate + 4-aminobenzoate = 7,8-dihydropteroate + diphosphate</text>
        <dbReference type="Rhea" id="RHEA:19949"/>
        <dbReference type="ChEBI" id="CHEBI:17836"/>
        <dbReference type="ChEBI" id="CHEBI:17839"/>
        <dbReference type="ChEBI" id="CHEBI:33019"/>
        <dbReference type="ChEBI" id="CHEBI:72950"/>
        <dbReference type="EC" id="2.5.1.15"/>
    </reaction>
</comment>
<evidence type="ECO:0000256" key="4">
    <source>
        <dbReference type="ARBA" id="ARBA00012458"/>
    </source>
</evidence>
<gene>
    <name evidence="10" type="primary">folP</name>
    <name evidence="10" type="ORF">IAA16_06330</name>
</gene>
<dbReference type="GO" id="GO:0005829">
    <property type="term" value="C:cytosol"/>
    <property type="evidence" value="ECO:0007669"/>
    <property type="project" value="TreeGrafter"/>
</dbReference>
<dbReference type="GO" id="GO:0046654">
    <property type="term" value="P:tetrahydrofolate biosynthetic process"/>
    <property type="evidence" value="ECO:0007669"/>
    <property type="project" value="TreeGrafter"/>
</dbReference>
<keyword evidence="5 10" id="KW-0808">Transferase</keyword>
<name>A0A9E2L3V6_9SPIR</name>
<evidence type="ECO:0000259" key="9">
    <source>
        <dbReference type="PROSITE" id="PS50972"/>
    </source>
</evidence>
<evidence type="ECO:0000256" key="5">
    <source>
        <dbReference type="ARBA" id="ARBA00022679"/>
    </source>
</evidence>
<dbReference type="GO" id="GO:0004156">
    <property type="term" value="F:dihydropteroate synthase activity"/>
    <property type="evidence" value="ECO:0007669"/>
    <property type="project" value="UniProtKB-EC"/>
</dbReference>
<feature type="non-terminal residue" evidence="10">
    <location>
        <position position="1"/>
    </location>
</feature>
<keyword evidence="7" id="KW-0460">Magnesium</keyword>
<evidence type="ECO:0000313" key="11">
    <source>
        <dbReference type="Proteomes" id="UP000823914"/>
    </source>
</evidence>
<evidence type="ECO:0000256" key="2">
    <source>
        <dbReference type="ARBA" id="ARBA00001946"/>
    </source>
</evidence>
<dbReference type="Gene3D" id="3.20.20.20">
    <property type="entry name" value="Dihydropteroate synthase-like"/>
    <property type="match status" value="1"/>
</dbReference>
<proteinExistence type="predicted"/>
<sequence length="231" mass="25759">IEEGADIVDIGGESSRPGAEYVEEQEEIRRIIPVVEEIRRYSQCPISVDTRKKRVLKAAHEAGADILNDISALEDDSEIGVYVAQENMPVILMHKRGIPKTMQEYTDYENPFKQVNDYLQARVEYALSLGIKQDRIIIDPGIGFGKDFETNRILITQCGALCNGNYPVLMALSRKTCIGTMTGKDEAGRLAGTLAANLIAVQAGARLLRVHDVAETKDLLKVMEKLQWQMH</sequence>
<dbReference type="Pfam" id="PF00809">
    <property type="entry name" value="Pterin_bind"/>
    <property type="match status" value="1"/>
</dbReference>
<feature type="domain" description="Pterin-binding" evidence="9">
    <location>
        <begin position="1"/>
        <end position="221"/>
    </location>
</feature>
<protein>
    <recommendedName>
        <fullName evidence="4">dihydropteroate synthase</fullName>
        <ecNumber evidence="4">2.5.1.15</ecNumber>
    </recommendedName>
</protein>
<dbReference type="InterPro" id="IPR045031">
    <property type="entry name" value="DHP_synth-like"/>
</dbReference>
<keyword evidence="8" id="KW-0289">Folate biosynthesis</keyword>
<dbReference type="PANTHER" id="PTHR20941:SF1">
    <property type="entry name" value="FOLIC ACID SYNTHESIS PROTEIN FOL1"/>
    <property type="match status" value="1"/>
</dbReference>
<evidence type="ECO:0000256" key="1">
    <source>
        <dbReference type="ARBA" id="ARBA00000012"/>
    </source>
</evidence>
<reference evidence="10" key="2">
    <citation type="submission" date="2021-04" db="EMBL/GenBank/DDBJ databases">
        <authorList>
            <person name="Gilroy R."/>
        </authorList>
    </citation>
    <scope>NUCLEOTIDE SEQUENCE</scope>
    <source>
        <strain evidence="10">Gambia15-2214</strain>
    </source>
</reference>
<dbReference type="Proteomes" id="UP000823914">
    <property type="component" value="Unassembled WGS sequence"/>
</dbReference>
<dbReference type="EMBL" id="JAHLFV010000152">
    <property type="protein sequence ID" value="MBU3850166.1"/>
    <property type="molecule type" value="Genomic_DNA"/>
</dbReference>
<comment type="caution">
    <text evidence="10">The sequence shown here is derived from an EMBL/GenBank/DDBJ whole genome shotgun (WGS) entry which is preliminary data.</text>
</comment>
<dbReference type="SUPFAM" id="SSF51717">
    <property type="entry name" value="Dihydropteroate synthetase-like"/>
    <property type="match status" value="1"/>
</dbReference>
<keyword evidence="6" id="KW-0479">Metal-binding</keyword>
<evidence type="ECO:0000313" key="10">
    <source>
        <dbReference type="EMBL" id="MBU3850166.1"/>
    </source>
</evidence>
<dbReference type="CDD" id="cd00739">
    <property type="entry name" value="DHPS"/>
    <property type="match status" value="1"/>
</dbReference>
<dbReference type="NCBIfam" id="TIGR01496">
    <property type="entry name" value="DHPS"/>
    <property type="match status" value="1"/>
</dbReference>
<dbReference type="PANTHER" id="PTHR20941">
    <property type="entry name" value="FOLATE SYNTHESIS PROTEINS"/>
    <property type="match status" value="1"/>
</dbReference>
<dbReference type="PROSITE" id="PS00793">
    <property type="entry name" value="DHPS_2"/>
    <property type="match status" value="1"/>
</dbReference>
<dbReference type="InterPro" id="IPR006390">
    <property type="entry name" value="DHP_synth_dom"/>
</dbReference>